<dbReference type="PANTHER" id="PTHR17695">
    <property type="entry name" value="SMALL SUBUNIT PROCESSOME COMPONENT 20 HOMOLOG"/>
    <property type="match status" value="1"/>
</dbReference>
<proteinExistence type="predicted"/>
<dbReference type="SUPFAM" id="SSF48371">
    <property type="entry name" value="ARM repeat"/>
    <property type="match status" value="2"/>
</dbReference>
<keyword evidence="2" id="KW-1185">Reference proteome</keyword>
<evidence type="ECO:0000313" key="1">
    <source>
        <dbReference type="EMBL" id="CAG9330014.1"/>
    </source>
</evidence>
<dbReference type="EMBL" id="CAJZBQ010000050">
    <property type="protein sequence ID" value="CAG9330014.1"/>
    <property type="molecule type" value="Genomic_DNA"/>
</dbReference>
<name>A0AAU9JW94_9CILI</name>
<protein>
    <submittedName>
        <fullName evidence="1">Uncharacterized protein</fullName>
    </submittedName>
</protein>
<dbReference type="InterPro" id="IPR016024">
    <property type="entry name" value="ARM-type_fold"/>
</dbReference>
<comment type="caution">
    <text evidence="1">The sequence shown here is derived from an EMBL/GenBank/DDBJ whole genome shotgun (WGS) entry which is preliminary data.</text>
</comment>
<sequence>MKENRFRFKSRTKQINQADVSVFNNLSQENPVPLSEYLGREYDQSSAFQTIRKSIQPLANSLPLLIYNLPKVIKVIEENIDGCPNSGLQVIKALAREIRFELAQFFDNLLAIFIKLCERIDLLEEIFNCLSICMKYSVKELNPRDVLFKAIPMINHKNEGIRHLAAQSFAFLVKKAGPVVLGDLLKDCGPNIWEIIKYSATEFHCKEILEISWECYEAAKFAHLALALEQKHIDSLYDSITKASSFEVLRDWAILCNGNRFPKSFHEKSIQFCKDSKKFDTLAYIIKYHTFLIDEISFILQQDTEQAIVAFGILVDFNDPHPEREIHESILKKKYANHNPQLDLLKFSNEIYQLIDKALLTDKAVFALEILLKVFKNHHISSGNLHNLKNWISLQNDEDLIWLGLRVARLTETDFDTQAFSNTKNQFLLREIFSINKSISDDEIYGEILWAASELNKEVKDVKPIYKYLTHPTLRIPAAQLLCHTSQAMNLAWLITQDSPTIETEKGKVTNLKRIEHLISEDPEGVCLFLLGMFWDRYSPLWTHITHSLSVLGKSYPDLLWGNLYPLLLTLPERSEYPPYYEKYNSFRDSTPNTHYFINLCEVLAACPKALHSNLNEFIDVFLKFINEDYAKISWIPGYMAPKAPEQGSEAKRKLPCFLKALKEQRNAINLSHAEDIEKILIGLCTKKKENIRVLAVECLISLFPALRTDSELLRNLAKDATFRDAALIKPIAASNICIALCAGRGFSTSQYNKSAFIYISGLPTFGYLLELLPFKLKTSHFNVLEILPHKLILNVFKSYKKIINYVSECIDDKEDAVLFLIQTCNWARTEDKREVLTKSLGCLNLIISKYVCSENCLERTIELISPALDTFAHDLRPKYIETLHILLNNYPQTRTNQVLITACTNLLTNPKAEAQHIHKTLEVLASLITPEIEIDPHSLISALERVGLTGNLSLIFHKITPSSKVSPLIEKLIPFCFKKPELVNLLSQWIPYAEALPTKLLTELVLKRPELTSLLGQCISGVAGEILKDLSATKRKGLEEEAEYETQLNGIFKISECEIEEEFLPAVINTLGQFLIVGDLGLRSACIKAFIHLGKTKIKQVESCLSIYLKKAKDEEHVRGILQVWNSIDSDIKSLSHTKDEERSLLLSLGHLQIHRRARALSAILTMEFPKQYITKLFIPLINFYLLYSSSKSNYQSNFIYQLIQSLAAFAKQISWREYHKLLKVYLKKLEEEEKLATKAIAGILANIPDDLDESAYNTLKSKVLPVLKMHMCDQKDSWRPKVRKYVVCAMYSIISTQSKDEGNSEFYRLLSMLARHYKNKDDGTKESVISSVLELLKTKSTHNKIVKEFNQFLEAELFAHFLTKILPSGLLEISDKYLDKAVKTLLEYEQYQTFYYLGKFIKPEHLGQILASTKPLQYIAQGLAENEKITPEDLISLALILLNRNIQAKQEENPKISRKLQTFAVQDGAAKGSRPVNEVKKVNVGADKVFGMRLLKLGIKRSKEGIDEELAKQCKETAINNLSVKKDEVVAGALEILKMFADSSVIEKILEISERAGEQVTIQAMKTISSLIKSRADIESLAPLLLPQVLLALHSYEVQSSALKLLRVFVLKRIMDPSVYDCFEEVPQILLSNPKLSTQATSLYVDFLLNYPLSDKRKQYHLDFLIKNLGTTIHNANKSIMTAIDTILEKLPYEELKEHFDFLLLAIFTAISNEDSDDMKKSYFTLLSKTAKKNQNSPIIKQIASWVTHKNESVRKTAINFVIMCVNEKIISDDFIKNDILSKVLESEDNWVENLEFLNCWLGKYKSKKYLARYREMIVKHLELGVDLKPELFEPLNECDTELLKIGTSGIINGTFKQGIFALFSKANPLLASKKLSTIVRKLIGRNIEDSRVESLLRCLLFYISSKQYDQTSLFKALIIASERSPSTTIKDLANEIFQTLHKELSQEEFVDAYTNTRNLLNTLREERKSKSKLMAVTNPEVAAKLKEKRKIKTKLLKKHKIFKFAPHKKLKTDLSE</sequence>
<dbReference type="InterPro" id="IPR011989">
    <property type="entry name" value="ARM-like"/>
</dbReference>
<dbReference type="Gene3D" id="1.25.10.10">
    <property type="entry name" value="Leucine-rich Repeat Variant"/>
    <property type="match status" value="1"/>
</dbReference>
<accession>A0AAU9JW94</accession>
<gene>
    <name evidence="1" type="ORF">BSTOLATCC_MIC50127</name>
</gene>
<dbReference type="InterPro" id="IPR052575">
    <property type="entry name" value="SSU_processome_comp_20"/>
</dbReference>
<dbReference type="GO" id="GO:0030686">
    <property type="term" value="C:90S preribosome"/>
    <property type="evidence" value="ECO:0007669"/>
    <property type="project" value="TreeGrafter"/>
</dbReference>
<dbReference type="GO" id="GO:0032040">
    <property type="term" value="C:small-subunit processome"/>
    <property type="evidence" value="ECO:0007669"/>
    <property type="project" value="TreeGrafter"/>
</dbReference>
<organism evidence="1 2">
    <name type="scientific">Blepharisma stoltei</name>
    <dbReference type="NCBI Taxonomy" id="1481888"/>
    <lineage>
        <taxon>Eukaryota</taxon>
        <taxon>Sar</taxon>
        <taxon>Alveolata</taxon>
        <taxon>Ciliophora</taxon>
        <taxon>Postciliodesmatophora</taxon>
        <taxon>Heterotrichea</taxon>
        <taxon>Heterotrichida</taxon>
        <taxon>Blepharismidae</taxon>
        <taxon>Blepharisma</taxon>
    </lineage>
</organism>
<reference evidence="1" key="1">
    <citation type="submission" date="2021-09" db="EMBL/GenBank/DDBJ databases">
        <authorList>
            <consortium name="AG Swart"/>
            <person name="Singh M."/>
            <person name="Singh A."/>
            <person name="Seah K."/>
            <person name="Emmerich C."/>
        </authorList>
    </citation>
    <scope>NUCLEOTIDE SEQUENCE</scope>
    <source>
        <strain evidence="1">ATCC30299</strain>
    </source>
</reference>
<dbReference type="Proteomes" id="UP001162131">
    <property type="component" value="Unassembled WGS sequence"/>
</dbReference>
<dbReference type="PANTHER" id="PTHR17695:SF11">
    <property type="entry name" value="SMALL SUBUNIT PROCESSOME COMPONENT 20 HOMOLOG"/>
    <property type="match status" value="1"/>
</dbReference>
<evidence type="ECO:0000313" key="2">
    <source>
        <dbReference type="Proteomes" id="UP001162131"/>
    </source>
</evidence>